<dbReference type="InterPro" id="IPR003615">
    <property type="entry name" value="HNH_nuc"/>
</dbReference>
<accession>A0A1J9QGG5</accession>
<organism evidence="3 4">
    <name type="scientific">Emergomyces pasteurianus Ep9510</name>
    <dbReference type="NCBI Taxonomy" id="1447872"/>
    <lineage>
        <taxon>Eukaryota</taxon>
        <taxon>Fungi</taxon>
        <taxon>Dikarya</taxon>
        <taxon>Ascomycota</taxon>
        <taxon>Pezizomycotina</taxon>
        <taxon>Eurotiomycetes</taxon>
        <taxon>Eurotiomycetidae</taxon>
        <taxon>Onygenales</taxon>
        <taxon>Ajellomycetaceae</taxon>
        <taxon>Emergomyces</taxon>
    </lineage>
</organism>
<dbReference type="Pfam" id="PF13391">
    <property type="entry name" value="HNH_2"/>
    <property type="match status" value="1"/>
</dbReference>
<evidence type="ECO:0000313" key="4">
    <source>
        <dbReference type="Proteomes" id="UP000182235"/>
    </source>
</evidence>
<evidence type="ECO:0000256" key="1">
    <source>
        <dbReference type="SAM" id="MobiDB-lite"/>
    </source>
</evidence>
<sequence length="381" mass="42751">MDMLFDDTDAEKAERTSLLHELDILVQGQTFSRELWACLRLADLDRLRFILTKVRESAVYLIGLEGSVRGSKLLPYWKHQTRDASRTSSIAASPSQASSPAQPDVTDTSPRPRKRQRLGQQVRDRMQRDLCRQRDGSKCVITNSGEPVEVAHIFPFAMRDLQTPEARAQVFSPWQTLKLFWTEEKVNRWLNAIQATTETLKNLFCLAPHTHAYQSKAYFTLKYIESNEDHTSLTVMFMWLPHFDHSHSLRVCTEPSAVPVIKFRKDAAGGVVGLLNTLTEAPVATGDQIILQTTDPVNLPLPDVNLLDLHWVLQRVAAMAGGGESQDEIYETDDEDNGDCGALIDEDSDVSSLSISPKYSTTSQLVAPDLGSREFHTILQA</sequence>
<feature type="domain" description="HNH nuclease" evidence="2">
    <location>
        <begin position="139"/>
        <end position="221"/>
    </location>
</feature>
<proteinExistence type="predicted"/>
<protein>
    <recommendedName>
        <fullName evidence="2">HNH nuclease domain-containing protein</fullName>
    </recommendedName>
</protein>
<evidence type="ECO:0000313" key="3">
    <source>
        <dbReference type="EMBL" id="OJD14277.1"/>
    </source>
</evidence>
<comment type="caution">
    <text evidence="3">The sequence shown here is derived from an EMBL/GenBank/DDBJ whole genome shotgun (WGS) entry which is preliminary data.</text>
</comment>
<dbReference type="AlphaFoldDB" id="A0A1J9QGG5"/>
<gene>
    <name evidence="3" type="ORF">AJ78_05354</name>
</gene>
<dbReference type="VEuPathDB" id="FungiDB:AJ78_05354"/>
<dbReference type="EMBL" id="LGRN01000230">
    <property type="protein sequence ID" value="OJD14277.1"/>
    <property type="molecule type" value="Genomic_DNA"/>
</dbReference>
<keyword evidence="4" id="KW-1185">Reference proteome</keyword>
<dbReference type="OrthoDB" id="5416097at2759"/>
<reference evidence="3 4" key="1">
    <citation type="submission" date="2015-07" db="EMBL/GenBank/DDBJ databases">
        <title>Emmonsia species relationships and genome sequence.</title>
        <authorList>
            <consortium name="The Broad Institute Genomics Platform"/>
            <person name="Cuomo C.A."/>
            <person name="Munoz J.F."/>
            <person name="Imamovic A."/>
            <person name="Priest M.E."/>
            <person name="Young S."/>
            <person name="Clay O.K."/>
            <person name="McEwen J.G."/>
        </authorList>
    </citation>
    <scope>NUCLEOTIDE SEQUENCE [LARGE SCALE GENOMIC DNA]</scope>
    <source>
        <strain evidence="3 4">UAMH 9510</strain>
    </source>
</reference>
<name>A0A1J9QGG5_9EURO</name>
<feature type="region of interest" description="Disordered" evidence="1">
    <location>
        <begin position="85"/>
        <end position="127"/>
    </location>
</feature>
<feature type="compositionally biased region" description="Low complexity" evidence="1">
    <location>
        <begin position="88"/>
        <end position="103"/>
    </location>
</feature>
<evidence type="ECO:0000259" key="2">
    <source>
        <dbReference type="Pfam" id="PF13391"/>
    </source>
</evidence>
<dbReference type="Proteomes" id="UP000182235">
    <property type="component" value="Unassembled WGS sequence"/>
</dbReference>